<reference evidence="5 6" key="1">
    <citation type="journal article" date="2019" name="Sci. Rep.">
        <title>Comparative genomics of chytrid fungi reveal insights into the obligate biotrophic and pathogenic lifestyle of Synchytrium endobioticum.</title>
        <authorList>
            <person name="van de Vossenberg B.T.L.H."/>
            <person name="Warris S."/>
            <person name="Nguyen H.D.T."/>
            <person name="van Gent-Pelzer M.P.E."/>
            <person name="Joly D.L."/>
            <person name="van de Geest H.C."/>
            <person name="Bonants P.J.M."/>
            <person name="Smith D.S."/>
            <person name="Levesque C.A."/>
            <person name="van der Lee T.A.J."/>
        </authorList>
    </citation>
    <scope>NUCLEOTIDE SEQUENCE [LARGE SCALE GENOMIC DNA]</scope>
    <source>
        <strain evidence="5 6">CBS 809.83</strain>
    </source>
</reference>
<organism evidence="5 6">
    <name type="scientific">Powellomyces hirtus</name>
    <dbReference type="NCBI Taxonomy" id="109895"/>
    <lineage>
        <taxon>Eukaryota</taxon>
        <taxon>Fungi</taxon>
        <taxon>Fungi incertae sedis</taxon>
        <taxon>Chytridiomycota</taxon>
        <taxon>Chytridiomycota incertae sedis</taxon>
        <taxon>Chytridiomycetes</taxon>
        <taxon>Spizellomycetales</taxon>
        <taxon>Powellomycetaceae</taxon>
        <taxon>Powellomyces</taxon>
    </lineage>
</organism>
<dbReference type="GO" id="GO:0005737">
    <property type="term" value="C:cytoplasm"/>
    <property type="evidence" value="ECO:0007669"/>
    <property type="project" value="UniProtKB-SubCell"/>
</dbReference>
<dbReference type="Gene3D" id="1.20.120.810">
    <property type="entry name" value="Vinculin, Vh2 four-helix bundle"/>
    <property type="match status" value="2"/>
</dbReference>
<dbReference type="SUPFAM" id="SSF47220">
    <property type="entry name" value="alpha-catenin/vinculin-like"/>
    <property type="match status" value="3"/>
</dbReference>
<protein>
    <recommendedName>
        <fullName evidence="7">Vinculin</fullName>
    </recommendedName>
</protein>
<keyword evidence="6" id="KW-1185">Reference proteome</keyword>
<dbReference type="STRING" id="109895.A0A507DUM7"/>
<dbReference type="Gene3D" id="1.20.120.230">
    <property type="entry name" value="Alpha-catenin/vinculin-like"/>
    <property type="match status" value="1"/>
</dbReference>
<dbReference type="GO" id="GO:0051015">
    <property type="term" value="F:actin filament binding"/>
    <property type="evidence" value="ECO:0007669"/>
    <property type="project" value="InterPro"/>
</dbReference>
<evidence type="ECO:0000256" key="1">
    <source>
        <dbReference type="ARBA" id="ARBA00004496"/>
    </source>
</evidence>
<dbReference type="Pfam" id="PF01044">
    <property type="entry name" value="Vinculin"/>
    <property type="match status" value="1"/>
</dbReference>
<dbReference type="InterPro" id="IPR017997">
    <property type="entry name" value="Vinculin"/>
</dbReference>
<dbReference type="Proteomes" id="UP000318582">
    <property type="component" value="Unassembled WGS sequence"/>
</dbReference>
<evidence type="ECO:0000313" key="6">
    <source>
        <dbReference type="Proteomes" id="UP000318582"/>
    </source>
</evidence>
<evidence type="ECO:0000256" key="3">
    <source>
        <dbReference type="ARBA" id="ARBA00022490"/>
    </source>
</evidence>
<accession>A0A507DUM7</accession>
<keyword evidence="3" id="KW-0963">Cytoplasm</keyword>
<comment type="subcellular location">
    <subcellularLocation>
        <location evidence="1">Cytoplasm</location>
    </subcellularLocation>
</comment>
<evidence type="ECO:0008006" key="7">
    <source>
        <dbReference type="Google" id="ProtNLM"/>
    </source>
</evidence>
<comment type="caution">
    <text evidence="5">The sequence shown here is derived from an EMBL/GenBank/DDBJ whole genome shotgun (WGS) entry which is preliminary data.</text>
</comment>
<dbReference type="InterPro" id="IPR006077">
    <property type="entry name" value="Vinculin/catenin"/>
</dbReference>
<comment type="similarity">
    <text evidence="2">Belongs to the vinculin/alpha-catenin family.</text>
</comment>
<dbReference type="InterPro" id="IPR036723">
    <property type="entry name" value="Alpha-catenin/vinculin-like_sf"/>
</dbReference>
<proteinExistence type="inferred from homology"/>
<dbReference type="GO" id="GO:0007155">
    <property type="term" value="P:cell adhesion"/>
    <property type="evidence" value="ECO:0007669"/>
    <property type="project" value="InterPro"/>
</dbReference>
<dbReference type="PANTHER" id="PTHR46180">
    <property type="entry name" value="VINCULIN"/>
    <property type="match status" value="1"/>
</dbReference>
<dbReference type="AlphaFoldDB" id="A0A507DUM7"/>
<evidence type="ECO:0000313" key="5">
    <source>
        <dbReference type="EMBL" id="TPX55454.1"/>
    </source>
</evidence>
<gene>
    <name evidence="5" type="ORF">PhCBS80983_g05298</name>
</gene>
<keyword evidence="4" id="KW-0009">Actin-binding</keyword>
<dbReference type="EMBL" id="QEAQ01000109">
    <property type="protein sequence ID" value="TPX55454.1"/>
    <property type="molecule type" value="Genomic_DNA"/>
</dbReference>
<sequence length="946" mass="100740">MHTTTSKAVLTPLADAVSSLIVIVSDAETDGTAMPNLNPLAKGVEAQIANLVNVGKRIEGQPNADAQLKRDMPVACGDVTKSAELLVSSTGDLVTDPYSAKGRQDLLQAVKGILSGTTAVLNVFDDAEVRKIISACAILRAHLDTISRGPSSPAEAQQFVQVIAQASQTIVVLAQLTNKRVAELLFLVLQTRLKAAIALLTKESPVLIGACKLSLTQPQNEAAKASRTDTCDRLKDAVREIEIVVQFHTEDEGLAIEGTSDVGKIRKALAEELFPKVLRALGSEKPQEIQKAMDNQSKATSALVQHAAEYGHAVRDSVQRAQIEDICEELASTQQRLNASAEWIESGAYTGDGSAAERYARLREDIDRLNARAKALQTAMSRAVISDAGSVIGNLSDPNATGTVINRVHLAAHGGKKSALADDLEAFGSESGRLEAVVSAAIDTVMVSNPQTAQELRIARDRNKGLSVAYTGAAKLLAASPQDPAAREHYRAVSGAWEDSVKDIQKIMIGQEGVFKAEELMSGTKSGFEHHARSLAGVAAEGNIGAAHEHAALLITSANQFIAVAQKEAENTEDADYKLQLELKIHEVQSGIPDFLTCAQFVLDSFTSSSIDAAFELSSVVKGLTSKLSDLGNVIRSYKGGEADNLMEQLPPKAESLDSVNSAQSSSGKQVVGSVLPDMSEFVPSSRASVDQSGSHRPSIGKVELPELGASVRNSVDHSNAPGFSNEKRSSTASARFGVPKINMEALTEQMGDVVLVEEEKPVLLSEEEAIASPIKAAAQELKVVASNWSARENPIVQAVSNMSQNLHDLGSSHFDLRSSSTPGIKKVFISAAQRITSESVNVCKSANLLVDVCKDKRLKAQLLTTVNRIETLGQQLKIVAAVKASAPSDRDQDAILVQCANNLMGAVKACVSDCESASLRVTPEVLDHIGVKFRRQIHLAKVYDH</sequence>
<evidence type="ECO:0000256" key="2">
    <source>
        <dbReference type="ARBA" id="ARBA00008376"/>
    </source>
</evidence>
<name>A0A507DUM7_9FUNG</name>
<evidence type="ECO:0000256" key="4">
    <source>
        <dbReference type="ARBA" id="ARBA00023203"/>
    </source>
</evidence>